<dbReference type="InterPro" id="IPR036890">
    <property type="entry name" value="HATPase_C_sf"/>
</dbReference>
<dbReference type="EMBL" id="JBFBVU010000079">
    <property type="protein sequence ID" value="MEV8469046.1"/>
    <property type="molecule type" value="Genomic_DNA"/>
</dbReference>
<evidence type="ECO:0000259" key="9">
    <source>
        <dbReference type="PROSITE" id="PS50109"/>
    </source>
</evidence>
<keyword evidence="7 10" id="KW-0067">ATP-binding</keyword>
<dbReference type="SMART" id="SM00387">
    <property type="entry name" value="HATPase_c"/>
    <property type="match status" value="1"/>
</dbReference>
<dbReference type="RefSeq" id="WP_366194998.1">
    <property type="nucleotide sequence ID" value="NZ_JBFBVU010000079.1"/>
</dbReference>
<dbReference type="GO" id="GO:0005524">
    <property type="term" value="F:ATP binding"/>
    <property type="evidence" value="ECO:0007669"/>
    <property type="project" value="UniProtKB-KW"/>
</dbReference>
<evidence type="ECO:0000313" key="10">
    <source>
        <dbReference type="EMBL" id="MEV8469046.1"/>
    </source>
</evidence>
<evidence type="ECO:0000256" key="3">
    <source>
        <dbReference type="ARBA" id="ARBA00022553"/>
    </source>
</evidence>
<keyword evidence="6" id="KW-0418">Kinase</keyword>
<feature type="domain" description="Histidine kinase" evidence="9">
    <location>
        <begin position="1"/>
        <end position="109"/>
    </location>
</feature>
<evidence type="ECO:0000256" key="1">
    <source>
        <dbReference type="ARBA" id="ARBA00000085"/>
    </source>
</evidence>
<organism evidence="10 11">
    <name type="scientific">Meridianimarinicoccus marinus</name>
    <dbReference type="NCBI Taxonomy" id="3231483"/>
    <lineage>
        <taxon>Bacteria</taxon>
        <taxon>Pseudomonadati</taxon>
        <taxon>Pseudomonadota</taxon>
        <taxon>Alphaproteobacteria</taxon>
        <taxon>Rhodobacterales</taxon>
        <taxon>Paracoccaceae</taxon>
        <taxon>Meridianimarinicoccus</taxon>
    </lineage>
</organism>
<comment type="catalytic activity">
    <reaction evidence="1">
        <text>ATP + protein L-histidine = ADP + protein N-phospho-L-histidine.</text>
        <dbReference type="EC" id="2.7.13.3"/>
    </reaction>
</comment>
<dbReference type="CDD" id="cd00075">
    <property type="entry name" value="HATPase"/>
    <property type="match status" value="1"/>
</dbReference>
<reference evidence="10 11" key="1">
    <citation type="submission" date="2024-07" db="EMBL/GenBank/DDBJ databases">
        <authorList>
            <person name="Kang M."/>
        </authorList>
    </citation>
    <scope>NUCLEOTIDE SEQUENCE [LARGE SCALE GENOMIC DNA]</scope>
    <source>
        <strain evidence="10 11">DFM31</strain>
    </source>
</reference>
<dbReference type="Gene3D" id="3.30.565.10">
    <property type="entry name" value="Histidine kinase-like ATPase, C-terminal domain"/>
    <property type="match status" value="1"/>
</dbReference>
<proteinExistence type="predicted"/>
<dbReference type="Proteomes" id="UP001553161">
    <property type="component" value="Unassembled WGS sequence"/>
</dbReference>
<evidence type="ECO:0000256" key="7">
    <source>
        <dbReference type="ARBA" id="ARBA00022840"/>
    </source>
</evidence>
<dbReference type="InterPro" id="IPR004358">
    <property type="entry name" value="Sig_transdc_His_kin-like_C"/>
</dbReference>
<dbReference type="InterPro" id="IPR003594">
    <property type="entry name" value="HATPase_dom"/>
</dbReference>
<sequence>ADRIELEQVIFNLIRNALDAVEEAARPRVVTVTLSQVGAEARLEVQDTGPGVQAEIRDRLFAPFVTTREAGTGLGLALSQRLVERAGGDLALIDSAQGARFRLSLPLVRESREAAQ</sequence>
<gene>
    <name evidence="10" type="ORF">AB0T83_20175</name>
</gene>
<dbReference type="PANTHER" id="PTHR43065:SF10">
    <property type="entry name" value="PEROXIDE STRESS-ACTIVATED HISTIDINE KINASE MAK3"/>
    <property type="match status" value="1"/>
</dbReference>
<dbReference type="Pfam" id="PF02518">
    <property type="entry name" value="HATPase_c"/>
    <property type="match status" value="1"/>
</dbReference>
<feature type="non-terminal residue" evidence="10">
    <location>
        <position position="1"/>
    </location>
</feature>
<protein>
    <recommendedName>
        <fullName evidence="2">histidine kinase</fullName>
        <ecNumber evidence="2">2.7.13.3</ecNumber>
    </recommendedName>
</protein>
<evidence type="ECO:0000256" key="2">
    <source>
        <dbReference type="ARBA" id="ARBA00012438"/>
    </source>
</evidence>
<keyword evidence="11" id="KW-1185">Reference proteome</keyword>
<dbReference type="EC" id="2.7.13.3" evidence="2"/>
<dbReference type="PRINTS" id="PR00344">
    <property type="entry name" value="BCTRLSENSOR"/>
</dbReference>
<name>A0ABV3LBV7_9RHOB</name>
<evidence type="ECO:0000313" key="11">
    <source>
        <dbReference type="Proteomes" id="UP001553161"/>
    </source>
</evidence>
<keyword evidence="3" id="KW-0597">Phosphoprotein</keyword>
<keyword evidence="5" id="KW-0547">Nucleotide-binding</keyword>
<dbReference type="InterPro" id="IPR005467">
    <property type="entry name" value="His_kinase_dom"/>
</dbReference>
<keyword evidence="4" id="KW-0808">Transferase</keyword>
<keyword evidence="8" id="KW-0902">Two-component regulatory system</keyword>
<dbReference type="PANTHER" id="PTHR43065">
    <property type="entry name" value="SENSOR HISTIDINE KINASE"/>
    <property type="match status" value="1"/>
</dbReference>
<evidence type="ECO:0000256" key="5">
    <source>
        <dbReference type="ARBA" id="ARBA00022741"/>
    </source>
</evidence>
<evidence type="ECO:0000256" key="6">
    <source>
        <dbReference type="ARBA" id="ARBA00022777"/>
    </source>
</evidence>
<evidence type="ECO:0000256" key="4">
    <source>
        <dbReference type="ARBA" id="ARBA00022679"/>
    </source>
</evidence>
<evidence type="ECO:0000256" key="8">
    <source>
        <dbReference type="ARBA" id="ARBA00023012"/>
    </source>
</evidence>
<dbReference type="PROSITE" id="PS50109">
    <property type="entry name" value="HIS_KIN"/>
    <property type="match status" value="1"/>
</dbReference>
<dbReference type="SUPFAM" id="SSF55874">
    <property type="entry name" value="ATPase domain of HSP90 chaperone/DNA topoisomerase II/histidine kinase"/>
    <property type="match status" value="1"/>
</dbReference>
<comment type="caution">
    <text evidence="10">The sequence shown here is derived from an EMBL/GenBank/DDBJ whole genome shotgun (WGS) entry which is preliminary data.</text>
</comment>
<accession>A0ABV3LBV7</accession>